<dbReference type="RefSeq" id="WP_179952637.1">
    <property type="nucleotide sequence ID" value="NZ_AP019400.1"/>
</dbReference>
<reference evidence="2 3" key="1">
    <citation type="submission" date="2019-01" db="EMBL/GenBank/DDBJ databases">
        <title>Complete genome sequence of Cohnella hallensis HS21 isolated from Korean fir (Abies koreana) rhizospheric soil.</title>
        <authorList>
            <person name="Jiang L."/>
            <person name="Kang S.W."/>
            <person name="Kim S."/>
            <person name="Jung J."/>
            <person name="Kim C.Y."/>
            <person name="Kim D.H."/>
            <person name="Kim S.W."/>
            <person name="Lee J."/>
        </authorList>
    </citation>
    <scope>NUCLEOTIDE SEQUENCE [LARGE SCALE GENOMIC DNA]</scope>
    <source>
        <strain evidence="2 3">HS21</strain>
    </source>
</reference>
<sequence>MNHYTAKQIAEMLQNEDSQMNLRTVRYYTQIGVIPALELVGNKRVYTDNHLHYFRAILTLSRSGETLATIQEKLQGRPMEEIISIGEKLPLYQSDQLLQHETHVINEDVIISISSRIAPELRTRVIDTVTQLMAGGGNQ</sequence>
<dbReference type="GO" id="GO:0003677">
    <property type="term" value="F:DNA binding"/>
    <property type="evidence" value="ECO:0007669"/>
    <property type="project" value="InterPro"/>
</dbReference>
<proteinExistence type="predicted"/>
<dbReference type="InterPro" id="IPR000551">
    <property type="entry name" value="MerR-type_HTH_dom"/>
</dbReference>
<dbReference type="EMBL" id="AP019400">
    <property type="protein sequence ID" value="BBI35435.1"/>
    <property type="molecule type" value="Genomic_DNA"/>
</dbReference>
<dbReference type="CDD" id="cd00592">
    <property type="entry name" value="HTH_MerR-like"/>
    <property type="match status" value="1"/>
</dbReference>
<protein>
    <recommendedName>
        <fullName evidence="1">HTH merR-type domain-containing protein</fullName>
    </recommendedName>
</protein>
<keyword evidence="3" id="KW-1185">Reference proteome</keyword>
<accession>A0A3T1DBW5</accession>
<dbReference type="AlphaFoldDB" id="A0A3T1DBW5"/>
<evidence type="ECO:0000313" key="3">
    <source>
        <dbReference type="Proteomes" id="UP000289856"/>
    </source>
</evidence>
<name>A0A3T1DBW5_9BACL</name>
<dbReference type="KEGG" id="cohn:KCTCHS21_48340"/>
<evidence type="ECO:0000313" key="2">
    <source>
        <dbReference type="EMBL" id="BBI35435.1"/>
    </source>
</evidence>
<feature type="domain" description="HTH merR-type" evidence="1">
    <location>
        <begin position="23"/>
        <end position="76"/>
    </location>
</feature>
<dbReference type="SUPFAM" id="SSF46955">
    <property type="entry name" value="Putative DNA-binding domain"/>
    <property type="match status" value="1"/>
</dbReference>
<evidence type="ECO:0000259" key="1">
    <source>
        <dbReference type="PROSITE" id="PS50937"/>
    </source>
</evidence>
<dbReference type="Proteomes" id="UP000289856">
    <property type="component" value="Chromosome"/>
</dbReference>
<dbReference type="InterPro" id="IPR009061">
    <property type="entry name" value="DNA-bd_dom_put_sf"/>
</dbReference>
<gene>
    <name evidence="2" type="ORF">KCTCHS21_48340</name>
</gene>
<dbReference type="Pfam" id="PF13411">
    <property type="entry name" value="MerR_1"/>
    <property type="match status" value="1"/>
</dbReference>
<dbReference type="GO" id="GO:0006355">
    <property type="term" value="P:regulation of DNA-templated transcription"/>
    <property type="evidence" value="ECO:0007669"/>
    <property type="project" value="InterPro"/>
</dbReference>
<dbReference type="SMART" id="SM00422">
    <property type="entry name" value="HTH_MERR"/>
    <property type="match status" value="1"/>
</dbReference>
<organism evidence="2 3">
    <name type="scientific">Cohnella abietis</name>
    <dbReference type="NCBI Taxonomy" id="2507935"/>
    <lineage>
        <taxon>Bacteria</taxon>
        <taxon>Bacillati</taxon>
        <taxon>Bacillota</taxon>
        <taxon>Bacilli</taxon>
        <taxon>Bacillales</taxon>
        <taxon>Paenibacillaceae</taxon>
        <taxon>Cohnella</taxon>
    </lineage>
</organism>
<dbReference type="Gene3D" id="1.10.1660.10">
    <property type="match status" value="1"/>
</dbReference>
<dbReference type="PROSITE" id="PS50937">
    <property type="entry name" value="HTH_MERR_2"/>
    <property type="match status" value="1"/>
</dbReference>